<dbReference type="GO" id="GO:0000155">
    <property type="term" value="F:phosphorelay sensor kinase activity"/>
    <property type="evidence" value="ECO:0007669"/>
    <property type="project" value="InterPro"/>
</dbReference>
<keyword evidence="14" id="KW-1185">Reference proteome</keyword>
<dbReference type="KEGG" id="fgi:OP10G_4422"/>
<dbReference type="Proteomes" id="UP000027982">
    <property type="component" value="Chromosome"/>
</dbReference>
<dbReference type="GO" id="GO:0016020">
    <property type="term" value="C:membrane"/>
    <property type="evidence" value="ECO:0007669"/>
    <property type="project" value="InterPro"/>
</dbReference>
<dbReference type="CDD" id="cd16917">
    <property type="entry name" value="HATPase_UhpB-NarQ-NarX-like"/>
    <property type="match status" value="1"/>
</dbReference>
<evidence type="ECO:0000256" key="9">
    <source>
        <dbReference type="SAM" id="MobiDB-lite"/>
    </source>
</evidence>
<dbReference type="PANTHER" id="PTHR24421">
    <property type="entry name" value="NITRATE/NITRITE SENSOR PROTEIN NARX-RELATED"/>
    <property type="match status" value="1"/>
</dbReference>
<keyword evidence="3" id="KW-0597">Phosphoprotein</keyword>
<accession>A0A068NY28</accession>
<protein>
    <recommendedName>
        <fullName evidence="2">histidine kinase</fullName>
        <ecNumber evidence="2">2.7.13.3</ecNumber>
    </recommendedName>
</protein>
<keyword evidence="10" id="KW-1133">Transmembrane helix</keyword>
<feature type="domain" description="Histidine kinase/HSP90-like ATPase" evidence="11">
    <location>
        <begin position="287"/>
        <end position="370"/>
    </location>
</feature>
<dbReference type="GO" id="GO:0046983">
    <property type="term" value="F:protein dimerization activity"/>
    <property type="evidence" value="ECO:0007669"/>
    <property type="project" value="InterPro"/>
</dbReference>
<feature type="transmembrane region" description="Helical" evidence="10">
    <location>
        <begin position="6"/>
        <end position="26"/>
    </location>
</feature>
<dbReference type="InterPro" id="IPR011712">
    <property type="entry name" value="Sig_transdc_His_kin_sub3_dim/P"/>
</dbReference>
<dbReference type="Pfam" id="PF02518">
    <property type="entry name" value="HATPase_c"/>
    <property type="match status" value="1"/>
</dbReference>
<evidence type="ECO:0000256" key="6">
    <source>
        <dbReference type="ARBA" id="ARBA00022777"/>
    </source>
</evidence>
<evidence type="ECO:0000256" key="4">
    <source>
        <dbReference type="ARBA" id="ARBA00022679"/>
    </source>
</evidence>
<evidence type="ECO:0000256" key="1">
    <source>
        <dbReference type="ARBA" id="ARBA00000085"/>
    </source>
</evidence>
<keyword evidence="8" id="KW-0902">Two-component regulatory system</keyword>
<evidence type="ECO:0000256" key="2">
    <source>
        <dbReference type="ARBA" id="ARBA00012438"/>
    </source>
</evidence>
<dbReference type="EC" id="2.7.13.3" evidence="2"/>
<feature type="transmembrane region" description="Helical" evidence="10">
    <location>
        <begin position="33"/>
        <end position="51"/>
    </location>
</feature>
<dbReference type="HOGENOM" id="CLU_741352_0_0_0"/>
<evidence type="ECO:0000256" key="5">
    <source>
        <dbReference type="ARBA" id="ARBA00022741"/>
    </source>
</evidence>
<name>A0A068NY28_FIMGI</name>
<evidence type="ECO:0000256" key="8">
    <source>
        <dbReference type="ARBA" id="ARBA00023012"/>
    </source>
</evidence>
<keyword evidence="5" id="KW-0547">Nucleotide-binding</keyword>
<feature type="transmembrane region" description="Helical" evidence="10">
    <location>
        <begin position="105"/>
        <end position="126"/>
    </location>
</feature>
<evidence type="ECO:0000256" key="3">
    <source>
        <dbReference type="ARBA" id="ARBA00022553"/>
    </source>
</evidence>
<proteinExistence type="predicted"/>
<comment type="catalytic activity">
    <reaction evidence="1">
        <text>ATP + protein L-histidine = ADP + protein N-phospho-L-histidine.</text>
        <dbReference type="EC" id="2.7.13.3"/>
    </reaction>
</comment>
<dbReference type="eggNOG" id="COG4585">
    <property type="taxonomic scope" value="Bacteria"/>
</dbReference>
<dbReference type="Pfam" id="PF07730">
    <property type="entry name" value="HisKA_3"/>
    <property type="match status" value="1"/>
</dbReference>
<reference evidence="13 14" key="1">
    <citation type="journal article" date="2014" name="PLoS ONE">
        <title>The first complete genome sequence of the class fimbriimonadia in the phylum armatimonadetes.</title>
        <authorList>
            <person name="Hu Z.Y."/>
            <person name="Wang Y.Z."/>
            <person name="Im W.T."/>
            <person name="Wang S.Y."/>
            <person name="Zhao G.P."/>
            <person name="Zheng H.J."/>
            <person name="Quan Z.X."/>
        </authorList>
    </citation>
    <scope>NUCLEOTIDE SEQUENCE [LARGE SCALE GENOMIC DNA]</scope>
    <source>
        <strain evidence="13">Gsoil 348</strain>
    </source>
</reference>
<evidence type="ECO:0000313" key="13">
    <source>
        <dbReference type="EMBL" id="AIE87790.1"/>
    </source>
</evidence>
<evidence type="ECO:0000259" key="12">
    <source>
        <dbReference type="Pfam" id="PF07730"/>
    </source>
</evidence>
<dbReference type="PANTHER" id="PTHR24421:SF10">
    <property type="entry name" value="NITRATE_NITRITE SENSOR PROTEIN NARQ"/>
    <property type="match status" value="1"/>
</dbReference>
<dbReference type="InterPro" id="IPR050482">
    <property type="entry name" value="Sensor_HK_TwoCompSys"/>
</dbReference>
<gene>
    <name evidence="13" type="ORF">OP10G_4422</name>
</gene>
<evidence type="ECO:0000313" key="14">
    <source>
        <dbReference type="Proteomes" id="UP000027982"/>
    </source>
</evidence>
<feature type="transmembrane region" description="Helical" evidence="10">
    <location>
        <begin position="151"/>
        <end position="173"/>
    </location>
</feature>
<dbReference type="EMBL" id="CP007139">
    <property type="protein sequence ID" value="AIE87790.1"/>
    <property type="molecule type" value="Genomic_DNA"/>
</dbReference>
<evidence type="ECO:0000259" key="11">
    <source>
        <dbReference type="Pfam" id="PF02518"/>
    </source>
</evidence>
<evidence type="ECO:0000256" key="10">
    <source>
        <dbReference type="SAM" id="Phobius"/>
    </source>
</evidence>
<keyword evidence="10" id="KW-0472">Membrane</keyword>
<dbReference type="SUPFAM" id="SSF55874">
    <property type="entry name" value="ATPase domain of HSP90 chaperone/DNA topoisomerase II/histidine kinase"/>
    <property type="match status" value="1"/>
</dbReference>
<evidence type="ECO:0000256" key="7">
    <source>
        <dbReference type="ARBA" id="ARBA00022840"/>
    </source>
</evidence>
<dbReference type="Gene3D" id="1.20.5.1930">
    <property type="match status" value="1"/>
</dbReference>
<organism evidence="13 14">
    <name type="scientific">Fimbriimonas ginsengisoli Gsoil 348</name>
    <dbReference type="NCBI Taxonomy" id="661478"/>
    <lineage>
        <taxon>Bacteria</taxon>
        <taxon>Bacillati</taxon>
        <taxon>Armatimonadota</taxon>
        <taxon>Fimbriimonadia</taxon>
        <taxon>Fimbriimonadales</taxon>
        <taxon>Fimbriimonadaceae</taxon>
        <taxon>Fimbriimonas</taxon>
    </lineage>
</organism>
<keyword evidence="4" id="KW-0808">Transferase</keyword>
<dbReference type="STRING" id="661478.OP10G_4422"/>
<keyword evidence="6 13" id="KW-0418">Kinase</keyword>
<feature type="region of interest" description="Disordered" evidence="9">
    <location>
        <begin position="354"/>
        <end position="373"/>
    </location>
</feature>
<dbReference type="GO" id="GO:0005524">
    <property type="term" value="F:ATP binding"/>
    <property type="evidence" value="ECO:0007669"/>
    <property type="project" value="UniProtKB-KW"/>
</dbReference>
<feature type="transmembrane region" description="Helical" evidence="10">
    <location>
        <begin position="71"/>
        <end position="93"/>
    </location>
</feature>
<keyword evidence="10" id="KW-0812">Transmembrane</keyword>
<keyword evidence="7" id="KW-0067">ATP-binding</keyword>
<dbReference type="InterPro" id="IPR036890">
    <property type="entry name" value="HATPase_C_sf"/>
</dbReference>
<sequence>MFLAHVWACAPFLVFWMLDMHIRAVIGPEAVAILRPVIGLTLVYLAVRTVIAWRDPDWLPWQYVFPPVDVALVSAILFLSHRGPMSNITLLFFLPMIQASGSLNVRWAAAVGFMVVIGTAVSTFGANEIVPADLPRSTRELLQQDPLNVTFRIYFLIVLSSLMAYQSLIAAGLKEKLGVAADRNRIAMDMHDGVQGHLIALSSQLELMARVAPKDGVRAAELAEEGRESARQAADELRFLVQRLRAPALEDGFVPALRQYAHNLCERHGLRLDFQVVGKEVPLEPEVENALFRIAQESITNVVKHAGAAQVTVSVAFQGMSAELVVQDDGQGFGVVREGVGLIGIRERAARAGGAAEVTSSPGGGTRVKASFT</sequence>
<dbReference type="Gene3D" id="3.30.565.10">
    <property type="entry name" value="Histidine kinase-like ATPase, C-terminal domain"/>
    <property type="match status" value="1"/>
</dbReference>
<dbReference type="AlphaFoldDB" id="A0A068NY28"/>
<dbReference type="InterPro" id="IPR003594">
    <property type="entry name" value="HATPase_dom"/>
</dbReference>
<feature type="domain" description="Signal transduction histidine kinase subgroup 3 dimerisation and phosphoacceptor" evidence="12">
    <location>
        <begin position="183"/>
        <end position="248"/>
    </location>
</feature>